<dbReference type="Pfam" id="PF13188">
    <property type="entry name" value="PAS_8"/>
    <property type="match status" value="1"/>
</dbReference>
<sequence>MGEWIWLAAVGLASAILAVLVLSPHRISHGLLADLLRRRARHGPVYLFDGATLIAESETGPVAADTPVPDWDSLRRSMAGDYPGFPDSPEQVKRLGEITVPRIDGRPGHDLHCEWIDGVIRVEKRQPGRTPGSPDPAAEDPIRQAMDRAPYPVWFVDAKDRVRWCNGAYMALAGQLRGADPDLGAPLFAPGREAVPGERRTRVSVSTADGGNRLWYDLSVVPQDGGTLCFAVDINAVVDAEIAQRNFVQTLAKTFAQLSIGLAIFDRNRQLALFNPALVDLTALPADFLSGRPSVSAFFDRLRNLNMMPEPKNYVGWRQQMNDLLQAADDGRYQETWTLPSGSVYSVSGRPHPDGAVAFLFEDITAEITLTRRFRSELEMGQAILDRIEDATAAFSADGTLAFCNHAYRQLWQVDPESSFAKVTVLDATRTWQKKCAATPVWGEIRDFIELRENRAEWTAGIRLRGGPALTCIVSPIQNGATLVRFSAGTPATLPQADATTPA</sequence>
<accession>A0A1H6YME6</accession>
<gene>
    <name evidence="2" type="ORF">SAMN05444007_104380</name>
</gene>
<dbReference type="STRING" id="1227549.SAMN05444007_104380"/>
<evidence type="ECO:0000313" key="3">
    <source>
        <dbReference type="Proteomes" id="UP000199379"/>
    </source>
</evidence>
<dbReference type="SUPFAM" id="SSF55785">
    <property type="entry name" value="PYP-like sensor domain (PAS domain)"/>
    <property type="match status" value="3"/>
</dbReference>
<dbReference type="Pfam" id="PF12860">
    <property type="entry name" value="PAS_7"/>
    <property type="match status" value="1"/>
</dbReference>
<feature type="domain" description="PAS" evidence="1">
    <location>
        <begin position="142"/>
        <end position="187"/>
    </location>
</feature>
<protein>
    <submittedName>
        <fullName evidence="2">PAS domain-containing protein</fullName>
    </submittedName>
</protein>
<dbReference type="Proteomes" id="UP000199379">
    <property type="component" value="Unassembled WGS sequence"/>
</dbReference>
<name>A0A1H6YME6_9RHOB</name>
<dbReference type="RefSeq" id="WP_092365405.1">
    <property type="nucleotide sequence ID" value="NZ_BMGV01000004.1"/>
</dbReference>
<dbReference type="InterPro" id="IPR035965">
    <property type="entry name" value="PAS-like_dom_sf"/>
</dbReference>
<dbReference type="AlphaFoldDB" id="A0A1H6YME6"/>
<dbReference type="Gene3D" id="3.30.450.20">
    <property type="entry name" value="PAS domain"/>
    <property type="match status" value="1"/>
</dbReference>
<reference evidence="2 3" key="1">
    <citation type="submission" date="2016-10" db="EMBL/GenBank/DDBJ databases">
        <authorList>
            <person name="de Groot N.N."/>
        </authorList>
    </citation>
    <scope>NUCLEOTIDE SEQUENCE [LARGE SCALE GENOMIC DNA]</scope>
    <source>
        <strain evidence="2 3">DSM 29340</strain>
    </source>
</reference>
<proteinExistence type="predicted"/>
<organism evidence="2 3">
    <name type="scientific">Cribrihabitans marinus</name>
    <dbReference type="NCBI Taxonomy" id="1227549"/>
    <lineage>
        <taxon>Bacteria</taxon>
        <taxon>Pseudomonadati</taxon>
        <taxon>Pseudomonadota</taxon>
        <taxon>Alphaproteobacteria</taxon>
        <taxon>Rhodobacterales</taxon>
        <taxon>Paracoccaceae</taxon>
        <taxon>Cribrihabitans</taxon>
    </lineage>
</organism>
<dbReference type="OrthoDB" id="9797304at2"/>
<dbReference type="EMBL" id="FNYD01000004">
    <property type="protein sequence ID" value="SEJ41004.1"/>
    <property type="molecule type" value="Genomic_DNA"/>
</dbReference>
<evidence type="ECO:0000313" key="2">
    <source>
        <dbReference type="EMBL" id="SEJ41004.1"/>
    </source>
</evidence>
<dbReference type="InterPro" id="IPR000014">
    <property type="entry name" value="PAS"/>
</dbReference>
<evidence type="ECO:0000259" key="1">
    <source>
        <dbReference type="Pfam" id="PF13188"/>
    </source>
</evidence>
<keyword evidence="3" id="KW-1185">Reference proteome</keyword>